<comment type="caution">
    <text evidence="2">The sequence shown here is derived from an EMBL/GenBank/DDBJ whole genome shotgun (WGS) entry which is preliminary data.</text>
</comment>
<dbReference type="InterPro" id="IPR029069">
    <property type="entry name" value="HotDog_dom_sf"/>
</dbReference>
<dbReference type="SUPFAM" id="SSF54637">
    <property type="entry name" value="Thioesterase/thiol ester dehydrase-isomerase"/>
    <property type="match status" value="1"/>
</dbReference>
<dbReference type="Proteomes" id="UP001596266">
    <property type="component" value="Unassembled WGS sequence"/>
</dbReference>
<reference evidence="3" key="1">
    <citation type="journal article" date="2019" name="Int. J. Syst. Evol. Microbiol.">
        <title>The Global Catalogue of Microorganisms (GCM) 10K type strain sequencing project: providing services to taxonomists for standard genome sequencing and annotation.</title>
        <authorList>
            <consortium name="The Broad Institute Genomics Platform"/>
            <consortium name="The Broad Institute Genome Sequencing Center for Infectious Disease"/>
            <person name="Wu L."/>
            <person name="Ma J."/>
        </authorList>
    </citation>
    <scope>NUCLEOTIDE SEQUENCE [LARGE SCALE GENOMIC DNA]</scope>
    <source>
        <strain evidence="3">CGMCC 1.15277</strain>
    </source>
</reference>
<sequence>MPITPEHVGRTYPPTEPYVVSRAKIAEFAEALGGVEGGDQNPAYRGDDAIAPPTFAMVIGSQAWAALFDDEELGLALMRTMHADQQFTWQRPLRAGDEVVAQLTIEKVRNRGTTDMVTVAVDLRTTAGESVCTATSQLMHTRPEGASA</sequence>
<dbReference type="PIRSF" id="PIRSF018072">
    <property type="entry name" value="UCP018072"/>
    <property type="match status" value="1"/>
</dbReference>
<dbReference type="Gene3D" id="3.10.129.10">
    <property type="entry name" value="Hotdog Thioesterase"/>
    <property type="match status" value="1"/>
</dbReference>
<protein>
    <submittedName>
        <fullName evidence="2">MaoC family dehydratase N-terminal domain-containing protein</fullName>
    </submittedName>
</protein>
<evidence type="ECO:0000313" key="3">
    <source>
        <dbReference type="Proteomes" id="UP001596266"/>
    </source>
</evidence>
<gene>
    <name evidence="2" type="ORF">ACFP57_04550</name>
</gene>
<dbReference type="InterPro" id="IPR016709">
    <property type="entry name" value="HadA-like"/>
</dbReference>
<dbReference type="RefSeq" id="WP_343885104.1">
    <property type="nucleotide sequence ID" value="NZ_BAAAKI010000004.1"/>
</dbReference>
<name>A0ABW1WZ54_9ACTN</name>
<evidence type="ECO:0000259" key="1">
    <source>
        <dbReference type="Pfam" id="PF13452"/>
    </source>
</evidence>
<accession>A0ABW1WZ54</accession>
<proteinExistence type="predicted"/>
<evidence type="ECO:0000313" key="2">
    <source>
        <dbReference type="EMBL" id="MFC6396262.1"/>
    </source>
</evidence>
<dbReference type="CDD" id="cd03441">
    <property type="entry name" value="R_hydratase_like"/>
    <property type="match status" value="1"/>
</dbReference>
<keyword evidence="3" id="KW-1185">Reference proteome</keyword>
<dbReference type="EMBL" id="JBHSUA010000009">
    <property type="protein sequence ID" value="MFC6396262.1"/>
    <property type="molecule type" value="Genomic_DNA"/>
</dbReference>
<organism evidence="2 3">
    <name type="scientific">Luteococcus sanguinis</name>
    <dbReference type="NCBI Taxonomy" id="174038"/>
    <lineage>
        <taxon>Bacteria</taxon>
        <taxon>Bacillati</taxon>
        <taxon>Actinomycetota</taxon>
        <taxon>Actinomycetes</taxon>
        <taxon>Propionibacteriales</taxon>
        <taxon>Propionibacteriaceae</taxon>
        <taxon>Luteococcus</taxon>
    </lineage>
</organism>
<dbReference type="Pfam" id="PF13452">
    <property type="entry name" value="FAS1_DH_region"/>
    <property type="match status" value="1"/>
</dbReference>
<feature type="domain" description="FAS1-like dehydratase" evidence="1">
    <location>
        <begin position="7"/>
        <end position="133"/>
    </location>
</feature>
<dbReference type="InterPro" id="IPR039569">
    <property type="entry name" value="FAS1-like_DH_region"/>
</dbReference>